<dbReference type="InterPro" id="IPR005793">
    <property type="entry name" value="Formyl_trans_C"/>
</dbReference>
<dbReference type="CDD" id="cd08369">
    <property type="entry name" value="FMT_core"/>
    <property type="match status" value="1"/>
</dbReference>
<gene>
    <name evidence="3" type="ORF">M8542_08515</name>
</gene>
<reference evidence="3" key="1">
    <citation type="submission" date="2022-06" db="EMBL/GenBank/DDBJ databases">
        <title>Amycolatopsis iheyaensis sp. nov., a new species of the genus Amycolatopsis isolated from soil in Iheya island, Japan.</title>
        <authorList>
            <person name="Ngamcharungchit C."/>
            <person name="Kanto H."/>
            <person name="Take A."/>
            <person name="Intra B."/>
            <person name="Matsumoto A."/>
            <person name="Panbangred W."/>
            <person name="Inahashi Y."/>
        </authorList>
    </citation>
    <scope>NUCLEOTIDE SEQUENCE</scope>
    <source>
        <strain evidence="3">OK19-0408</strain>
    </source>
</reference>
<dbReference type="Gene3D" id="3.40.50.12230">
    <property type="match status" value="1"/>
</dbReference>
<name>A0A9X2SHX8_9PSEU</name>
<evidence type="ECO:0000313" key="4">
    <source>
        <dbReference type="Proteomes" id="UP001144096"/>
    </source>
</evidence>
<accession>A0A9X2SHX8</accession>
<comment type="caution">
    <text evidence="3">The sequence shown here is derived from an EMBL/GenBank/DDBJ whole genome shotgun (WGS) entry which is preliminary data.</text>
</comment>
<dbReference type="SUPFAM" id="SSF53328">
    <property type="entry name" value="Formyltransferase"/>
    <property type="match status" value="1"/>
</dbReference>
<dbReference type="RefSeq" id="WP_257919478.1">
    <property type="nucleotide sequence ID" value="NZ_JAMXQV010000003.1"/>
</dbReference>
<dbReference type="PANTHER" id="PTHR11138:SF5">
    <property type="entry name" value="METHIONYL-TRNA FORMYLTRANSFERASE, MITOCHONDRIAL"/>
    <property type="match status" value="1"/>
</dbReference>
<dbReference type="Pfam" id="PF02911">
    <property type="entry name" value="Formyl_trans_C"/>
    <property type="match status" value="1"/>
</dbReference>
<protein>
    <submittedName>
        <fullName evidence="3">Methionyl-tRNA formyltransferase</fullName>
    </submittedName>
</protein>
<dbReference type="PANTHER" id="PTHR11138">
    <property type="entry name" value="METHIONYL-TRNA FORMYLTRANSFERASE"/>
    <property type="match status" value="1"/>
</dbReference>
<dbReference type="GO" id="GO:0004479">
    <property type="term" value="F:methionyl-tRNA formyltransferase activity"/>
    <property type="evidence" value="ECO:0007669"/>
    <property type="project" value="TreeGrafter"/>
</dbReference>
<dbReference type="Pfam" id="PF00551">
    <property type="entry name" value="Formyl_trans_N"/>
    <property type="match status" value="1"/>
</dbReference>
<evidence type="ECO:0000259" key="2">
    <source>
        <dbReference type="Pfam" id="PF02911"/>
    </source>
</evidence>
<feature type="domain" description="Formyl transferase C-terminal" evidence="2">
    <location>
        <begin position="197"/>
        <end position="300"/>
    </location>
</feature>
<evidence type="ECO:0000259" key="1">
    <source>
        <dbReference type="Pfam" id="PF00551"/>
    </source>
</evidence>
<dbReference type="InterPro" id="IPR011034">
    <property type="entry name" value="Formyl_transferase-like_C_sf"/>
</dbReference>
<dbReference type="GO" id="GO:0005829">
    <property type="term" value="C:cytosol"/>
    <property type="evidence" value="ECO:0007669"/>
    <property type="project" value="TreeGrafter"/>
</dbReference>
<dbReference type="Proteomes" id="UP001144096">
    <property type="component" value="Unassembled WGS sequence"/>
</dbReference>
<organism evidence="3 4">
    <name type="scientific">Amycolatopsis iheyensis</name>
    <dbReference type="NCBI Taxonomy" id="2945988"/>
    <lineage>
        <taxon>Bacteria</taxon>
        <taxon>Bacillati</taxon>
        <taxon>Actinomycetota</taxon>
        <taxon>Actinomycetes</taxon>
        <taxon>Pseudonocardiales</taxon>
        <taxon>Pseudonocardiaceae</taxon>
        <taxon>Amycolatopsis</taxon>
    </lineage>
</organism>
<dbReference type="InterPro" id="IPR002376">
    <property type="entry name" value="Formyl_transf_N"/>
</dbReference>
<evidence type="ECO:0000313" key="3">
    <source>
        <dbReference type="EMBL" id="MCR6482859.1"/>
    </source>
</evidence>
<proteinExistence type="predicted"/>
<dbReference type="AlphaFoldDB" id="A0A9X2SHX8"/>
<dbReference type="InterPro" id="IPR036477">
    <property type="entry name" value="Formyl_transf_N_sf"/>
</dbReference>
<feature type="domain" description="Formyl transferase N-terminal" evidence="1">
    <location>
        <begin position="24"/>
        <end position="170"/>
    </location>
</feature>
<dbReference type="SUPFAM" id="SSF50486">
    <property type="entry name" value="FMT C-terminal domain-like"/>
    <property type="match status" value="1"/>
</dbReference>
<keyword evidence="4" id="KW-1185">Reference proteome</keyword>
<sequence>MRTAFLGYGEIGATVLGPLAEKHDVGVVITHEPDFGGLGEDHVVRLTERLGLPTLFARNAGESHVLEALREAAPEVLVSANWRTTVPELTLEIPTRYPLNVHDALLPTYAGFGSVNWAIRNGEREIGLSVHVMERELDTGPVLHTVVVPIEEDDTAGDVYVKLLRQYPGAVLDALDLAERGVEPVAQPGTGATFYHRITEADTRIDWTQPTTRLVNLVRGQSDPFRNAWCLLDGEKLYVKRAVRPERSYRGTPGRVVKYAQDGVAVVCGPSWADGSDGIVLLEVQRAGQEPEPATHVFKRLGVQLQ</sequence>
<dbReference type="EMBL" id="JAMXQV010000003">
    <property type="protein sequence ID" value="MCR6482859.1"/>
    <property type="molecule type" value="Genomic_DNA"/>
</dbReference>